<dbReference type="InterPro" id="IPR020422">
    <property type="entry name" value="TYR_PHOSPHATASE_DUAL_dom"/>
</dbReference>
<dbReference type="InterPro" id="IPR000387">
    <property type="entry name" value="Tyr_Pase_dom"/>
</dbReference>
<evidence type="ECO:0000313" key="4">
    <source>
        <dbReference type="EMBL" id="OAV97560.1"/>
    </source>
</evidence>
<dbReference type="GO" id="GO:0033260">
    <property type="term" value="P:nuclear DNA replication"/>
    <property type="evidence" value="ECO:0007669"/>
    <property type="project" value="TreeGrafter"/>
</dbReference>
<protein>
    <recommendedName>
        <fullName evidence="3">Tyrosine specific protein phosphatases domain-containing protein</fullName>
    </recommendedName>
</protein>
<keyword evidence="1" id="KW-0378">Hydrolase</keyword>
<reference evidence="5 6" key="3">
    <citation type="journal article" date="2017" name="G3 (Bethesda)">
        <title>Comparative analysis highlights variable genome content of wheat rusts and divergence of the mating loci.</title>
        <authorList>
            <person name="Cuomo C.A."/>
            <person name="Bakkeren G."/>
            <person name="Khalil H.B."/>
            <person name="Panwar V."/>
            <person name="Joly D."/>
            <person name="Linning R."/>
            <person name="Sakthikumar S."/>
            <person name="Song X."/>
            <person name="Adiconis X."/>
            <person name="Fan L."/>
            <person name="Goldberg J.M."/>
            <person name="Levin J.Z."/>
            <person name="Young S."/>
            <person name="Zeng Q."/>
            <person name="Anikster Y."/>
            <person name="Bruce M."/>
            <person name="Wang M."/>
            <person name="Yin C."/>
            <person name="McCallum B."/>
            <person name="Szabo L.J."/>
            <person name="Hulbert S."/>
            <person name="Chen X."/>
            <person name="Fellers J.P."/>
        </authorList>
    </citation>
    <scope>NUCLEOTIDE SEQUENCE</scope>
    <source>
        <strain evidence="5">isolate 1-1 / race 1 (BBBD)</strain>
        <strain evidence="6">Isolate 1-1 / race 1 (BBBD)</strain>
    </source>
</reference>
<keyword evidence="2" id="KW-0904">Protein phosphatase</keyword>
<evidence type="ECO:0000313" key="6">
    <source>
        <dbReference type="Proteomes" id="UP000005240"/>
    </source>
</evidence>
<gene>
    <name evidence="4" type="ORF">PTTG_25998</name>
</gene>
<dbReference type="InterPro" id="IPR016130">
    <property type="entry name" value="Tyr_Pase_AS"/>
</dbReference>
<dbReference type="PANTHER" id="PTHR47550:SF1">
    <property type="entry name" value="DUAL SPECIFICITY PROTEIN PHOSPHATASE PPS1"/>
    <property type="match status" value="1"/>
</dbReference>
<dbReference type="SUPFAM" id="SSF52799">
    <property type="entry name" value="(Phosphotyrosine protein) phosphatases II"/>
    <property type="match status" value="1"/>
</dbReference>
<dbReference type="STRING" id="630390.A0A180GXV0"/>
<reference evidence="5" key="4">
    <citation type="submission" date="2025-05" db="UniProtKB">
        <authorList>
            <consortium name="EnsemblFungi"/>
        </authorList>
    </citation>
    <scope>IDENTIFICATION</scope>
    <source>
        <strain evidence="5">isolate 1-1 / race 1 (BBBD)</strain>
    </source>
</reference>
<dbReference type="PROSITE" id="PS00383">
    <property type="entry name" value="TYR_PHOSPHATASE_1"/>
    <property type="match status" value="1"/>
</dbReference>
<proteinExistence type="predicted"/>
<dbReference type="PROSITE" id="PS50056">
    <property type="entry name" value="TYR_PHOSPHATASE_2"/>
    <property type="match status" value="1"/>
</dbReference>
<dbReference type="AlphaFoldDB" id="A0A180GXV0"/>
<dbReference type="Gene3D" id="3.90.190.10">
    <property type="entry name" value="Protein tyrosine phosphatase superfamily"/>
    <property type="match status" value="1"/>
</dbReference>
<keyword evidence="6" id="KW-1185">Reference proteome</keyword>
<dbReference type="EMBL" id="ADAS02000012">
    <property type="protein sequence ID" value="OAV97560.1"/>
    <property type="molecule type" value="Genomic_DNA"/>
</dbReference>
<dbReference type="SMART" id="SM00195">
    <property type="entry name" value="DSPc"/>
    <property type="match status" value="1"/>
</dbReference>
<reference evidence="4" key="1">
    <citation type="submission" date="2009-11" db="EMBL/GenBank/DDBJ databases">
        <authorList>
            <consortium name="The Broad Institute Genome Sequencing Platform"/>
            <person name="Ward D."/>
            <person name="Feldgarden M."/>
            <person name="Earl A."/>
            <person name="Young S.K."/>
            <person name="Zeng Q."/>
            <person name="Koehrsen M."/>
            <person name="Alvarado L."/>
            <person name="Berlin A."/>
            <person name="Bochicchio J."/>
            <person name="Borenstein D."/>
            <person name="Chapman S.B."/>
            <person name="Chen Z."/>
            <person name="Engels R."/>
            <person name="Freedman E."/>
            <person name="Gellesch M."/>
            <person name="Goldberg J."/>
            <person name="Griggs A."/>
            <person name="Gujja S."/>
            <person name="Heilman E."/>
            <person name="Heiman D."/>
            <person name="Hepburn T."/>
            <person name="Howarth C."/>
            <person name="Jen D."/>
            <person name="Larson L."/>
            <person name="Lewis B."/>
            <person name="Mehta T."/>
            <person name="Park D."/>
            <person name="Pearson M."/>
            <person name="Roberts A."/>
            <person name="Saif S."/>
            <person name="Shea T."/>
            <person name="Shenoy N."/>
            <person name="Sisk P."/>
            <person name="Stolte C."/>
            <person name="Sykes S."/>
            <person name="Thomson T."/>
            <person name="Walk T."/>
            <person name="White J."/>
            <person name="Yandava C."/>
            <person name="Izard J."/>
            <person name="Baranova O.V."/>
            <person name="Blanton J.M."/>
            <person name="Tanner A.C."/>
            <person name="Dewhirst F.E."/>
            <person name="Haas B."/>
            <person name="Nusbaum C."/>
            <person name="Birren B."/>
        </authorList>
    </citation>
    <scope>NUCLEOTIDE SEQUENCE [LARGE SCALE GENOMIC DNA]</scope>
    <source>
        <strain evidence="4">1-1 BBBD Race 1</strain>
    </source>
</reference>
<evidence type="ECO:0000313" key="5">
    <source>
        <dbReference type="EnsemblFungi" id="PTTG_25998-t43_1-p1"/>
    </source>
</evidence>
<evidence type="ECO:0000256" key="2">
    <source>
        <dbReference type="ARBA" id="ARBA00022912"/>
    </source>
</evidence>
<dbReference type="InterPro" id="IPR000340">
    <property type="entry name" value="Dual-sp_phosphatase_cat-dom"/>
</dbReference>
<sequence>MDHVNKDLKGDGENLGLALGLKKDSTGIPGGRIAKSCSLLGIFFSPHTTSTNRTAALGRRSQPTPRVINSLWHEWTSGPMEMLDMKVVADDGMDSIRPHIKRAMAFIEACRVAGGKVLVHCLIGVSRSASIVIAHVMKHCRLDLTSAYLMVRSRRLNILLQPNHLFMWSIKRLQNDLVASAAANACTYRPINSRLVMKAVQSFYAI</sequence>
<dbReference type="GO" id="GO:0008138">
    <property type="term" value="F:protein tyrosine/serine/threonine phosphatase activity"/>
    <property type="evidence" value="ECO:0007669"/>
    <property type="project" value="TreeGrafter"/>
</dbReference>
<name>A0A180GXV0_PUCT1</name>
<dbReference type="InterPro" id="IPR053239">
    <property type="entry name" value="Dual_spec_PTase"/>
</dbReference>
<dbReference type="GO" id="GO:0005634">
    <property type="term" value="C:nucleus"/>
    <property type="evidence" value="ECO:0007669"/>
    <property type="project" value="GOC"/>
</dbReference>
<accession>A0A180GXV0</accession>
<dbReference type="InterPro" id="IPR029021">
    <property type="entry name" value="Prot-tyrosine_phosphatase-like"/>
</dbReference>
<dbReference type="PANTHER" id="PTHR47550">
    <property type="entry name" value="DUAL SPECIFICITY PROTEIN PHOSPHATASE PPS1"/>
    <property type="match status" value="1"/>
</dbReference>
<feature type="domain" description="Tyrosine specific protein phosphatases" evidence="3">
    <location>
        <begin position="97"/>
        <end position="166"/>
    </location>
</feature>
<dbReference type="OrthoDB" id="273181at2759"/>
<dbReference type="Proteomes" id="UP000005240">
    <property type="component" value="Unassembled WGS sequence"/>
</dbReference>
<reference evidence="4" key="2">
    <citation type="submission" date="2016-05" db="EMBL/GenBank/DDBJ databases">
        <title>Comparative analysis highlights variable genome content of wheat rusts and divergence of the mating loci.</title>
        <authorList>
            <person name="Cuomo C.A."/>
            <person name="Bakkeren G."/>
            <person name="Szabo L."/>
            <person name="Khalil H."/>
            <person name="Joly D."/>
            <person name="Goldberg J."/>
            <person name="Young S."/>
            <person name="Zeng Q."/>
            <person name="Fellers J."/>
        </authorList>
    </citation>
    <scope>NUCLEOTIDE SEQUENCE [LARGE SCALE GENOMIC DNA]</scope>
    <source>
        <strain evidence="4">1-1 BBBD Race 1</strain>
    </source>
</reference>
<dbReference type="Pfam" id="PF00782">
    <property type="entry name" value="DSPc"/>
    <property type="match status" value="1"/>
</dbReference>
<dbReference type="VEuPathDB" id="FungiDB:PTTG_25998"/>
<evidence type="ECO:0000256" key="1">
    <source>
        <dbReference type="ARBA" id="ARBA00022801"/>
    </source>
</evidence>
<organism evidence="4">
    <name type="scientific">Puccinia triticina (isolate 1-1 / race 1 (BBBD))</name>
    <name type="common">Brown leaf rust fungus</name>
    <dbReference type="NCBI Taxonomy" id="630390"/>
    <lineage>
        <taxon>Eukaryota</taxon>
        <taxon>Fungi</taxon>
        <taxon>Dikarya</taxon>
        <taxon>Basidiomycota</taxon>
        <taxon>Pucciniomycotina</taxon>
        <taxon>Pucciniomycetes</taxon>
        <taxon>Pucciniales</taxon>
        <taxon>Pucciniaceae</taxon>
        <taxon>Puccinia</taxon>
    </lineage>
</organism>
<dbReference type="EnsemblFungi" id="PTTG_25998-t43_1">
    <property type="protein sequence ID" value="PTTG_25998-t43_1-p1"/>
    <property type="gene ID" value="PTTG_25998"/>
</dbReference>
<evidence type="ECO:0000259" key="3">
    <source>
        <dbReference type="PROSITE" id="PS50056"/>
    </source>
</evidence>